<protein>
    <submittedName>
        <fullName evidence="1">Uncharacterized protein</fullName>
    </submittedName>
</protein>
<dbReference type="EMBL" id="JAEFCI010002623">
    <property type="protein sequence ID" value="KAG5462106.1"/>
    <property type="molecule type" value="Genomic_DNA"/>
</dbReference>
<keyword evidence="2" id="KW-1185">Reference proteome</keyword>
<dbReference type="AlphaFoldDB" id="A0A8H7ZZB5"/>
<sequence>MVNKLLKAPSVLAPRFEKILAGLVREVFNPDAVGFRLDALAKRYRAEIEWDRQVARPHAGLKPWTIQDFDAGLKGPVGPIQWGLVQWVEQRATAVSREFNFEWNKAPLAVSPAPGVPGGAVGPSSAAAPHASALIAAAAAAAACLSFRV</sequence>
<evidence type="ECO:0000313" key="2">
    <source>
        <dbReference type="Proteomes" id="UP000673691"/>
    </source>
</evidence>
<accession>A0A8H7ZZB5</accession>
<organism evidence="1 2">
    <name type="scientific">Olpidium bornovanus</name>
    <dbReference type="NCBI Taxonomy" id="278681"/>
    <lineage>
        <taxon>Eukaryota</taxon>
        <taxon>Fungi</taxon>
        <taxon>Fungi incertae sedis</taxon>
        <taxon>Olpidiomycota</taxon>
        <taxon>Olpidiomycotina</taxon>
        <taxon>Olpidiomycetes</taxon>
        <taxon>Olpidiales</taxon>
        <taxon>Olpidiaceae</taxon>
        <taxon>Olpidium</taxon>
    </lineage>
</organism>
<gene>
    <name evidence="1" type="ORF">BJ554DRAFT_5598</name>
</gene>
<name>A0A8H7ZZB5_9FUNG</name>
<dbReference type="OrthoDB" id="2387105at2759"/>
<dbReference type="Proteomes" id="UP000673691">
    <property type="component" value="Unassembled WGS sequence"/>
</dbReference>
<comment type="caution">
    <text evidence="1">The sequence shown here is derived from an EMBL/GenBank/DDBJ whole genome shotgun (WGS) entry which is preliminary data.</text>
</comment>
<reference evidence="1 2" key="1">
    <citation type="journal article" name="Sci. Rep.">
        <title>Genome-scale phylogenetic analyses confirm Olpidium as the closest living zoosporic fungus to the non-flagellated, terrestrial fungi.</title>
        <authorList>
            <person name="Chang Y."/>
            <person name="Rochon D."/>
            <person name="Sekimoto S."/>
            <person name="Wang Y."/>
            <person name="Chovatia M."/>
            <person name="Sandor L."/>
            <person name="Salamov A."/>
            <person name="Grigoriev I.V."/>
            <person name="Stajich J.E."/>
            <person name="Spatafora J.W."/>
        </authorList>
    </citation>
    <scope>NUCLEOTIDE SEQUENCE [LARGE SCALE GENOMIC DNA]</scope>
    <source>
        <strain evidence="1">S191</strain>
    </source>
</reference>
<proteinExistence type="predicted"/>
<evidence type="ECO:0000313" key="1">
    <source>
        <dbReference type="EMBL" id="KAG5462106.1"/>
    </source>
</evidence>